<dbReference type="AlphaFoldDB" id="E1TJT5"/>
<feature type="transmembrane region" description="Helical" evidence="1">
    <location>
        <begin position="104"/>
        <end position="121"/>
    </location>
</feature>
<evidence type="ECO:0000256" key="1">
    <source>
        <dbReference type="SAM" id="Phobius"/>
    </source>
</evidence>
<accession>E1TJT5</accession>
<organism evidence="2">
    <name type="scientific">Burkholderia sp. (strain CCGE1003)</name>
    <dbReference type="NCBI Taxonomy" id="640512"/>
    <lineage>
        <taxon>Bacteria</taxon>
        <taxon>Pseudomonadati</taxon>
        <taxon>Pseudomonadota</taxon>
        <taxon>Betaproteobacteria</taxon>
        <taxon>Burkholderiales</taxon>
        <taxon>Burkholderiaceae</taxon>
        <taxon>Burkholderia</taxon>
    </lineage>
</organism>
<keyword evidence="1" id="KW-0812">Transmembrane</keyword>
<proteinExistence type="predicted"/>
<dbReference type="EMBL" id="CP002218">
    <property type="protein sequence ID" value="ADN59832.1"/>
    <property type="molecule type" value="Genomic_DNA"/>
</dbReference>
<evidence type="ECO:0000313" key="2">
    <source>
        <dbReference type="EMBL" id="ADN59832.1"/>
    </source>
</evidence>
<name>E1TJT5_BURSG</name>
<dbReference type="OrthoDB" id="9005224at2"/>
<dbReference type="HOGENOM" id="CLU_1683290_0_0_4"/>
<gene>
    <name evidence="2" type="ordered locus">BC1003_3893</name>
</gene>
<sequence>MRYLDESPRDINRRDWRPVHGADISYATGSGLSRASAAEVAKSPVPGRWTRRVVIATGVWSVLELPFELWISTSARDALALVTAKLLWLALVGFVLTGHRVARIAYGLLCTIGLIAMAFALPAEYRLFPLGFALTSVECVLKATAFVCLVCAGVESDET</sequence>
<feature type="transmembrane region" description="Helical" evidence="1">
    <location>
        <begin position="78"/>
        <end position="97"/>
    </location>
</feature>
<protein>
    <submittedName>
        <fullName evidence="2">Uncharacterized protein</fullName>
    </submittedName>
</protein>
<dbReference type="KEGG" id="bgf:BC1003_3893"/>
<keyword evidence="1" id="KW-0472">Membrane</keyword>
<reference evidence="2" key="1">
    <citation type="submission" date="2010-09" db="EMBL/GenBank/DDBJ databases">
        <title>Complete sequence of chromosome2 of Burkholderia sp. CCGE1003.</title>
        <authorList>
            <consortium name="US DOE Joint Genome Institute"/>
            <person name="Lucas S."/>
            <person name="Copeland A."/>
            <person name="Lapidus A."/>
            <person name="Cheng J.-F."/>
            <person name="Bruce D."/>
            <person name="Goodwin L."/>
            <person name="Pitluck S."/>
            <person name="Daligault H."/>
            <person name="Davenport K."/>
            <person name="Detter J.C."/>
            <person name="Han C."/>
            <person name="Tapia R."/>
            <person name="Land M."/>
            <person name="Hauser L."/>
            <person name="Jeffries C."/>
            <person name="Kyrpides N."/>
            <person name="Ivanova N."/>
            <person name="Ovchinnikova G."/>
            <person name="Martinez-Romero E."/>
            <person name="Rogel M.A."/>
            <person name="Auchtung J."/>
            <person name="Tiedje J.M."/>
            <person name="Woyke T."/>
        </authorList>
    </citation>
    <scope>NUCLEOTIDE SEQUENCE</scope>
    <source>
        <strain evidence="2">CCGE1003</strain>
    </source>
</reference>
<keyword evidence="1" id="KW-1133">Transmembrane helix</keyword>